<protein>
    <submittedName>
        <fullName evidence="1">Uncharacterized protein</fullName>
    </submittedName>
</protein>
<proteinExistence type="predicted"/>
<keyword evidence="2" id="KW-1185">Reference proteome</keyword>
<dbReference type="EMBL" id="WBOF01000001">
    <property type="protein sequence ID" value="MQS10997.1"/>
    <property type="molecule type" value="Genomic_DNA"/>
</dbReference>
<name>A0A6N7KKX2_9ACTN</name>
<dbReference type="Proteomes" id="UP000450000">
    <property type="component" value="Unassembled WGS sequence"/>
</dbReference>
<gene>
    <name evidence="1" type="ORF">F7Q99_01545</name>
</gene>
<evidence type="ECO:0000313" key="1">
    <source>
        <dbReference type="EMBL" id="MQS10997.1"/>
    </source>
</evidence>
<evidence type="ECO:0000313" key="2">
    <source>
        <dbReference type="Proteomes" id="UP000450000"/>
    </source>
</evidence>
<dbReference type="RefSeq" id="WP_153459726.1">
    <property type="nucleotide sequence ID" value="NZ_WBOF01000001.1"/>
</dbReference>
<dbReference type="OrthoDB" id="9831009at2"/>
<reference evidence="1 2" key="1">
    <citation type="submission" date="2019-09" db="EMBL/GenBank/DDBJ databases">
        <title>Genome Sequences of Streptomyces kaniharaensis ATCC 21070.</title>
        <authorList>
            <person name="Zhu W."/>
            <person name="De Crecy-Lagard V."/>
            <person name="Richards N.G."/>
        </authorList>
    </citation>
    <scope>NUCLEOTIDE SEQUENCE [LARGE SCALE GENOMIC DNA]</scope>
    <source>
        <strain evidence="1 2">SF-557</strain>
    </source>
</reference>
<sequence length="207" mass="22586">MNLIQDSMRQDDDIYDTFTLKALEGIIGNVNAGTRFQIRLAEDVGIMEVMDEHFQDLAAGLRAEHLPSSEADILSSLGFPRVAAQLPGLVCSVKIFSRNRRSFLDEVPVSQQLRDLADRLERARGEHQAAAARSEQEEQPSIRRKRKWWTGLGKVVTGSAISISDMALGIGLLPFEVSPETKSWGALSSAALGIGQVLEGVGAIRGE</sequence>
<comment type="caution">
    <text evidence="1">The sequence shown here is derived from an EMBL/GenBank/DDBJ whole genome shotgun (WGS) entry which is preliminary data.</text>
</comment>
<organism evidence="1 2">
    <name type="scientific">Streptomyces kaniharaensis</name>
    <dbReference type="NCBI Taxonomy" id="212423"/>
    <lineage>
        <taxon>Bacteria</taxon>
        <taxon>Bacillati</taxon>
        <taxon>Actinomycetota</taxon>
        <taxon>Actinomycetes</taxon>
        <taxon>Kitasatosporales</taxon>
        <taxon>Streptomycetaceae</taxon>
        <taxon>Streptomyces</taxon>
    </lineage>
</organism>
<accession>A0A6N7KKX2</accession>
<dbReference type="AlphaFoldDB" id="A0A6N7KKX2"/>